<dbReference type="AlphaFoldDB" id="X1TVN8"/>
<protein>
    <submittedName>
        <fullName evidence="1">Uncharacterized protein</fullName>
    </submittedName>
</protein>
<accession>X1TVN8</accession>
<comment type="caution">
    <text evidence="1">The sequence shown here is derived from an EMBL/GenBank/DDBJ whole genome shotgun (WGS) entry which is preliminary data.</text>
</comment>
<gene>
    <name evidence="1" type="ORF">S12H4_45456</name>
</gene>
<evidence type="ECO:0000313" key="1">
    <source>
        <dbReference type="EMBL" id="GAJ09314.1"/>
    </source>
</evidence>
<reference evidence="1" key="1">
    <citation type="journal article" date="2014" name="Front. Microbiol.">
        <title>High frequency of phylogenetically diverse reductive dehalogenase-homologous genes in deep subseafloor sedimentary metagenomes.</title>
        <authorList>
            <person name="Kawai M."/>
            <person name="Futagami T."/>
            <person name="Toyoda A."/>
            <person name="Takaki Y."/>
            <person name="Nishi S."/>
            <person name="Hori S."/>
            <person name="Arai W."/>
            <person name="Tsubouchi T."/>
            <person name="Morono Y."/>
            <person name="Uchiyama I."/>
            <person name="Ito T."/>
            <person name="Fujiyama A."/>
            <person name="Inagaki F."/>
            <person name="Takami H."/>
        </authorList>
    </citation>
    <scope>NUCLEOTIDE SEQUENCE</scope>
    <source>
        <strain evidence="1">Expedition CK06-06</strain>
    </source>
</reference>
<dbReference type="EMBL" id="BARW01028107">
    <property type="protein sequence ID" value="GAJ09314.1"/>
    <property type="molecule type" value="Genomic_DNA"/>
</dbReference>
<organism evidence="1">
    <name type="scientific">marine sediment metagenome</name>
    <dbReference type="NCBI Taxonomy" id="412755"/>
    <lineage>
        <taxon>unclassified sequences</taxon>
        <taxon>metagenomes</taxon>
        <taxon>ecological metagenomes</taxon>
    </lineage>
</organism>
<proteinExistence type="predicted"/>
<name>X1TVN8_9ZZZZ</name>
<sequence length="129" mass="14240">MYTSSKHWTINPDGDPEKPPAGYRFYAFIALPFARFRECAEALGATVSELPQSPGRYSVEIHAPPDPQQVELDCQMGSYGEATLACALDAWYYAPQDPYTALDASRELLAHQADVPATPTLHEGLDDQH</sequence>